<dbReference type="EMBL" id="BK015488">
    <property type="protein sequence ID" value="DAE09495.1"/>
    <property type="molecule type" value="Genomic_DNA"/>
</dbReference>
<sequence length="136" mass="15487">MVKILLRMSPTSTCFIKANSNRERRLRLMNDLKDNATFSFGKVELGVVPEEADIKPIDANAHTNRVNIALCNKMDAVDALDALRHNMVSNLSKAQYVIIRNSLEEMADLIREYEGKPAPVKRSNDPYRNNNRNNKN</sequence>
<evidence type="ECO:0000313" key="2">
    <source>
        <dbReference type="EMBL" id="DAE09495.1"/>
    </source>
</evidence>
<reference evidence="2" key="1">
    <citation type="journal article" date="2021" name="Proc. Natl. Acad. Sci. U.S.A.">
        <title>A Catalog of Tens of Thousands of Viruses from Human Metagenomes Reveals Hidden Associations with Chronic Diseases.</title>
        <authorList>
            <person name="Tisza M.J."/>
            <person name="Buck C.B."/>
        </authorList>
    </citation>
    <scope>NUCLEOTIDE SEQUENCE</scope>
    <source>
        <strain evidence="2">Ct96x5</strain>
    </source>
</reference>
<proteinExistence type="predicted"/>
<feature type="region of interest" description="Disordered" evidence="1">
    <location>
        <begin position="117"/>
        <end position="136"/>
    </location>
</feature>
<protein>
    <submittedName>
        <fullName evidence="2">Uncharacterized protein</fullName>
    </submittedName>
</protein>
<accession>A0A8S5PQS4</accession>
<name>A0A8S5PQS4_9CAUD</name>
<evidence type="ECO:0000256" key="1">
    <source>
        <dbReference type="SAM" id="MobiDB-lite"/>
    </source>
</evidence>
<organism evidence="2">
    <name type="scientific">Siphoviridae sp. ct96x5</name>
    <dbReference type="NCBI Taxonomy" id="2825367"/>
    <lineage>
        <taxon>Viruses</taxon>
        <taxon>Duplodnaviria</taxon>
        <taxon>Heunggongvirae</taxon>
        <taxon>Uroviricota</taxon>
        <taxon>Caudoviricetes</taxon>
    </lineage>
</organism>